<evidence type="ECO:0000313" key="12">
    <source>
        <dbReference type="EMBL" id="PIL18100.1"/>
    </source>
</evidence>
<feature type="transmembrane region" description="Helical" evidence="10">
    <location>
        <begin position="308"/>
        <end position="332"/>
    </location>
</feature>
<reference evidence="12 13" key="1">
    <citation type="submission" date="2013-09" db="EMBL/GenBank/DDBJ databases">
        <title>Genome sequencing of Phaeobacter antarcticus sp. nov. SM1211.</title>
        <authorList>
            <person name="Zhang X.-Y."/>
            <person name="Liu C."/>
            <person name="Chen X.-L."/>
            <person name="Xie B.-B."/>
            <person name="Qin Q.-L."/>
            <person name="Rong J.-C."/>
            <person name="Zhang Y.-Z."/>
        </authorList>
    </citation>
    <scope>NUCLEOTIDE SEQUENCE [LARGE SCALE GENOMIC DNA]</scope>
    <source>
        <strain evidence="12 13">SM1211</strain>
    </source>
</reference>
<dbReference type="GO" id="GO:0071555">
    <property type="term" value="P:cell wall organization"/>
    <property type="evidence" value="ECO:0007669"/>
    <property type="project" value="UniProtKB-UniRule"/>
</dbReference>
<dbReference type="UniPathway" id="UPA00219"/>
<gene>
    <name evidence="10" type="primary">murJ</name>
    <name evidence="12" type="ORF">P775_22010</name>
</gene>
<keyword evidence="10" id="KW-0997">Cell inner membrane</keyword>
<feature type="transmembrane region" description="Helical" evidence="10">
    <location>
        <begin position="20"/>
        <end position="43"/>
    </location>
</feature>
<evidence type="ECO:0000256" key="11">
    <source>
        <dbReference type="PIRNR" id="PIRNR002869"/>
    </source>
</evidence>
<sequence length="497" mass="52180">MLKRLGTISGLTLVSRVAGLLRDLIMAAVLGAGPLADAFMLAFRLPNHFRAIFAEGAFNAAFLPTYAATRSRDGETAANALAATVLVWLVTVNLLLLLIVMLAPGLTLDLLAPGIAEDESAQTLQLMRITFPYLLCMSLVAFLSALLNAHDRFAAAAAAPILLNLFMIGGLATAHAFPTAAHAAAWSVFAAGLAQVTLLILAARQAGISLRSHRPQLSPAARLFLRRLGPALLTSGAVQVAVFADTILATFLPVGSLSHLYYADRIYQLPVGVIGIAVGTMLLPDIARRSGAGDESGMRRAANRALRLCLDLAAPLTVVMILLGEWIMAVLFVRGAFDLATAQASALILSAYALGLVPALSVRAIVSCFQGRGDLRTPLRVLALATIVNLALKLALVGWLGAAGLALATSVGLWVYVGTLFVLAMRRGFVTITPRDILISVAPSLLTAIALYALREPLLHWTTTLVGGWGMTLALMIAGFGALGAALAMRLALGRFV</sequence>
<keyword evidence="4 10" id="KW-0133">Cell shape</keyword>
<dbReference type="PANTHER" id="PTHR47019">
    <property type="entry name" value="LIPID II FLIPPASE MURJ"/>
    <property type="match status" value="1"/>
</dbReference>
<feature type="transmembrane region" description="Helical" evidence="10">
    <location>
        <begin position="126"/>
        <end position="146"/>
    </location>
</feature>
<evidence type="ECO:0000256" key="1">
    <source>
        <dbReference type="ARBA" id="ARBA00004651"/>
    </source>
</evidence>
<dbReference type="PRINTS" id="PR01806">
    <property type="entry name" value="VIRFACTRMVIN"/>
</dbReference>
<dbReference type="GO" id="GO:0034204">
    <property type="term" value="P:lipid translocation"/>
    <property type="evidence" value="ECO:0007669"/>
    <property type="project" value="TreeGrafter"/>
</dbReference>
<dbReference type="Pfam" id="PF03023">
    <property type="entry name" value="MurJ"/>
    <property type="match status" value="1"/>
</dbReference>
<evidence type="ECO:0000256" key="6">
    <source>
        <dbReference type="ARBA" id="ARBA00022989"/>
    </source>
</evidence>
<evidence type="ECO:0000256" key="8">
    <source>
        <dbReference type="ARBA" id="ARBA00060041"/>
    </source>
</evidence>
<evidence type="ECO:0000256" key="2">
    <source>
        <dbReference type="ARBA" id="ARBA00022475"/>
    </source>
</evidence>
<keyword evidence="7 10" id="KW-0472">Membrane</keyword>
<keyword evidence="2 10" id="KW-1003">Cell membrane</keyword>
<proteinExistence type="inferred from homology"/>
<dbReference type="PIRSF" id="PIRSF002869">
    <property type="entry name" value="MviN"/>
    <property type="match status" value="1"/>
</dbReference>
<dbReference type="CDD" id="cd13123">
    <property type="entry name" value="MATE_MurJ_like"/>
    <property type="match status" value="1"/>
</dbReference>
<dbReference type="Proteomes" id="UP000231259">
    <property type="component" value="Unassembled WGS sequence"/>
</dbReference>
<dbReference type="GO" id="GO:0009252">
    <property type="term" value="P:peptidoglycan biosynthetic process"/>
    <property type="evidence" value="ECO:0007669"/>
    <property type="project" value="UniProtKB-UniRule"/>
</dbReference>
<feature type="transmembrane region" description="Helical" evidence="10">
    <location>
        <begin position="183"/>
        <end position="203"/>
    </location>
</feature>
<feature type="transmembrane region" description="Helical" evidence="10">
    <location>
        <begin position="344"/>
        <end position="366"/>
    </location>
</feature>
<organism evidence="12 13">
    <name type="scientific">Puniceibacterium antarcticum</name>
    <dbReference type="NCBI Taxonomy" id="1206336"/>
    <lineage>
        <taxon>Bacteria</taxon>
        <taxon>Pseudomonadati</taxon>
        <taxon>Pseudomonadota</taxon>
        <taxon>Alphaproteobacteria</taxon>
        <taxon>Rhodobacterales</taxon>
        <taxon>Paracoccaceae</taxon>
        <taxon>Puniceibacterium</taxon>
    </lineage>
</organism>
<feature type="transmembrane region" description="Helical" evidence="10">
    <location>
        <begin position="378"/>
        <end position="399"/>
    </location>
</feature>
<dbReference type="GO" id="GO:0015648">
    <property type="term" value="F:lipid-linked peptidoglycan transporter activity"/>
    <property type="evidence" value="ECO:0007669"/>
    <property type="project" value="UniProtKB-UniRule"/>
</dbReference>
<dbReference type="NCBIfam" id="TIGR01695">
    <property type="entry name" value="murJ_mviN"/>
    <property type="match status" value="1"/>
</dbReference>
<feature type="transmembrane region" description="Helical" evidence="10">
    <location>
        <begin position="49"/>
        <end position="68"/>
    </location>
</feature>
<dbReference type="RefSeq" id="WP_099912843.1">
    <property type="nucleotide sequence ID" value="NZ_AWWI01000141.1"/>
</dbReference>
<dbReference type="InterPro" id="IPR004268">
    <property type="entry name" value="MurJ"/>
</dbReference>
<evidence type="ECO:0000256" key="5">
    <source>
        <dbReference type="ARBA" id="ARBA00022984"/>
    </source>
</evidence>
<dbReference type="OrthoDB" id="9816572at2"/>
<evidence type="ECO:0000256" key="10">
    <source>
        <dbReference type="HAMAP-Rule" id="MF_02078"/>
    </source>
</evidence>
<evidence type="ECO:0000313" key="13">
    <source>
        <dbReference type="Proteomes" id="UP000231259"/>
    </source>
</evidence>
<keyword evidence="10 11" id="KW-0813">Transport</keyword>
<feature type="transmembrane region" description="Helical" evidence="10">
    <location>
        <begin position="224"/>
        <end position="254"/>
    </location>
</feature>
<comment type="caution">
    <text evidence="12">The sequence shown here is derived from an EMBL/GenBank/DDBJ whole genome shotgun (WGS) entry which is preliminary data.</text>
</comment>
<keyword evidence="5 10" id="KW-0573">Peptidoglycan synthesis</keyword>
<dbReference type="GO" id="GO:0005886">
    <property type="term" value="C:plasma membrane"/>
    <property type="evidence" value="ECO:0007669"/>
    <property type="project" value="UniProtKB-SubCell"/>
</dbReference>
<dbReference type="AlphaFoldDB" id="A0A2G8R965"/>
<dbReference type="EMBL" id="AWWI01000141">
    <property type="protein sequence ID" value="PIL18100.1"/>
    <property type="molecule type" value="Genomic_DNA"/>
</dbReference>
<evidence type="ECO:0000256" key="4">
    <source>
        <dbReference type="ARBA" id="ARBA00022960"/>
    </source>
</evidence>
<accession>A0A2G8R965</accession>
<keyword evidence="10 11" id="KW-0961">Cell wall biogenesis/degradation</keyword>
<dbReference type="PANTHER" id="PTHR47019:SF1">
    <property type="entry name" value="LIPID II FLIPPASE MURJ"/>
    <property type="match status" value="1"/>
</dbReference>
<protein>
    <recommendedName>
        <fullName evidence="10">Probable lipid II flippase MurJ</fullName>
    </recommendedName>
</protein>
<name>A0A2G8R965_9RHOB</name>
<feature type="transmembrane region" description="Helical" evidence="10">
    <location>
        <begin position="80"/>
        <end position="106"/>
    </location>
</feature>
<comment type="function">
    <text evidence="8 10 11">Involved in peptidoglycan biosynthesis. Transports lipid-linked peptidoglycan precursors from the inner to the outer leaflet of the cytoplasmic membrane.</text>
</comment>
<feature type="transmembrane region" description="Helical" evidence="10">
    <location>
        <begin position="466"/>
        <end position="493"/>
    </location>
</feature>
<feature type="transmembrane region" description="Helical" evidence="10">
    <location>
        <begin position="153"/>
        <end position="177"/>
    </location>
</feature>
<keyword evidence="6 10" id="KW-1133">Transmembrane helix</keyword>
<evidence type="ECO:0000256" key="9">
    <source>
        <dbReference type="ARBA" id="ARBA00061532"/>
    </source>
</evidence>
<keyword evidence="3 10" id="KW-0812">Transmembrane</keyword>
<keyword evidence="13" id="KW-1185">Reference proteome</keyword>
<feature type="transmembrane region" description="Helical" evidence="10">
    <location>
        <begin position="266"/>
        <end position="287"/>
    </location>
</feature>
<feature type="transmembrane region" description="Helical" evidence="10">
    <location>
        <begin position="437"/>
        <end position="454"/>
    </location>
</feature>
<evidence type="ECO:0000256" key="7">
    <source>
        <dbReference type="ARBA" id="ARBA00023136"/>
    </source>
</evidence>
<comment type="pathway">
    <text evidence="10">Cell wall biogenesis; peptidoglycan biosynthesis.</text>
</comment>
<comment type="similarity">
    <text evidence="9 10 11">Belongs to the MurJ/MviN family.</text>
</comment>
<dbReference type="HAMAP" id="MF_02078">
    <property type="entry name" value="MurJ_MviN"/>
    <property type="match status" value="1"/>
</dbReference>
<comment type="subcellular location">
    <subcellularLocation>
        <location evidence="10">Cell inner membrane</location>
        <topology evidence="10">Multi-pass membrane protein</topology>
    </subcellularLocation>
    <subcellularLocation>
        <location evidence="1">Cell membrane</location>
        <topology evidence="1">Multi-pass membrane protein</topology>
    </subcellularLocation>
</comment>
<feature type="transmembrane region" description="Helical" evidence="10">
    <location>
        <begin position="405"/>
        <end position="425"/>
    </location>
</feature>
<dbReference type="InterPro" id="IPR051050">
    <property type="entry name" value="Lipid_II_flippase_MurJ/MviN"/>
</dbReference>
<evidence type="ECO:0000256" key="3">
    <source>
        <dbReference type="ARBA" id="ARBA00022692"/>
    </source>
</evidence>
<dbReference type="GO" id="GO:0008360">
    <property type="term" value="P:regulation of cell shape"/>
    <property type="evidence" value="ECO:0007669"/>
    <property type="project" value="UniProtKB-UniRule"/>
</dbReference>